<comment type="subunit">
    <text evidence="3">Homodimer.</text>
</comment>
<dbReference type="EMBL" id="CP047475">
    <property type="protein sequence ID" value="QIA63269.1"/>
    <property type="molecule type" value="Genomic_DNA"/>
</dbReference>
<evidence type="ECO:0000256" key="4">
    <source>
        <dbReference type="ARBA" id="ARBA00022723"/>
    </source>
</evidence>
<evidence type="ECO:0000256" key="3">
    <source>
        <dbReference type="ARBA" id="ARBA00011738"/>
    </source>
</evidence>
<dbReference type="Gene3D" id="3.30.70.360">
    <property type="match status" value="1"/>
</dbReference>
<feature type="binding site" evidence="7">
    <location>
        <position position="379"/>
    </location>
    <ligand>
        <name>Zn(2+)</name>
        <dbReference type="ChEBI" id="CHEBI:29105"/>
        <label>2</label>
    </ligand>
</feature>
<feature type="binding site" evidence="7">
    <location>
        <position position="91"/>
    </location>
    <ligand>
        <name>Zn(2+)</name>
        <dbReference type="ChEBI" id="CHEBI:29105"/>
        <label>1</label>
    </ligand>
</feature>
<dbReference type="RefSeq" id="WP_164648172.1">
    <property type="nucleotide sequence ID" value="NZ_CP047475.1"/>
</dbReference>
<dbReference type="InterPro" id="IPR036264">
    <property type="entry name" value="Bact_exopeptidase_dim_dom"/>
</dbReference>
<feature type="binding site" evidence="8">
    <location>
        <position position="271"/>
    </location>
    <ligand>
        <name>allantoate</name>
        <dbReference type="ChEBI" id="CHEBI:17536"/>
    </ligand>
</feature>
<evidence type="ECO:0000256" key="8">
    <source>
        <dbReference type="PIRSR" id="PIRSR001235-2"/>
    </source>
</evidence>
<dbReference type="InterPro" id="IPR002933">
    <property type="entry name" value="Peptidase_M20"/>
</dbReference>
<evidence type="ECO:0000313" key="9">
    <source>
        <dbReference type="EMBL" id="QIA63269.1"/>
    </source>
</evidence>
<dbReference type="Gene3D" id="3.40.630.10">
    <property type="entry name" value="Zn peptidases"/>
    <property type="match status" value="1"/>
</dbReference>
<evidence type="ECO:0000256" key="2">
    <source>
        <dbReference type="ARBA" id="ARBA00006153"/>
    </source>
</evidence>
<feature type="binding site" evidence="7">
    <location>
        <position position="80"/>
    </location>
    <ligand>
        <name>Zn(2+)</name>
        <dbReference type="ChEBI" id="CHEBI:29105"/>
        <label>1</label>
    </ligand>
</feature>
<evidence type="ECO:0000256" key="7">
    <source>
        <dbReference type="PIRSR" id="PIRSR001235-1"/>
    </source>
</evidence>
<feature type="binding site" evidence="8">
    <location>
        <position position="213"/>
    </location>
    <ligand>
        <name>allantoate</name>
        <dbReference type="ChEBI" id="CHEBI:17536"/>
    </ligand>
</feature>
<comment type="similarity">
    <text evidence="2">Belongs to the peptidase M20 family.</text>
</comment>
<keyword evidence="5 9" id="KW-0378">Hydrolase</keyword>
<evidence type="ECO:0000256" key="1">
    <source>
        <dbReference type="ARBA" id="ARBA00001936"/>
    </source>
</evidence>
<dbReference type="CDD" id="cd03884">
    <property type="entry name" value="M20_bAS"/>
    <property type="match status" value="1"/>
</dbReference>
<dbReference type="Proteomes" id="UP000464262">
    <property type="component" value="Chromosome 1"/>
</dbReference>
<name>A0A7Z2T2Q7_9VIBR</name>
<keyword evidence="4 7" id="KW-0479">Metal-binding</keyword>
<dbReference type="PANTHER" id="PTHR32494:SF19">
    <property type="entry name" value="ALLANTOATE DEIMINASE-RELATED"/>
    <property type="match status" value="1"/>
</dbReference>
<feature type="binding site" evidence="7">
    <location>
        <position position="124"/>
    </location>
    <ligand>
        <name>Zn(2+)</name>
        <dbReference type="ChEBI" id="CHEBI:29105"/>
        <label>2</label>
    </ligand>
</feature>
<proteinExistence type="inferred from homology"/>
<dbReference type="GO" id="GO:0046872">
    <property type="term" value="F:metal ion binding"/>
    <property type="evidence" value="ECO:0007669"/>
    <property type="project" value="UniProtKB-KW"/>
</dbReference>
<feature type="binding site" evidence="8">
    <location>
        <position position="284"/>
    </location>
    <ligand>
        <name>allantoate</name>
        <dbReference type="ChEBI" id="CHEBI:17536"/>
    </ligand>
</feature>
<dbReference type="SUPFAM" id="SSF55031">
    <property type="entry name" value="Bacterial exopeptidase dimerisation domain"/>
    <property type="match status" value="1"/>
</dbReference>
<protein>
    <submittedName>
        <fullName evidence="9">Allantoate amidohydrolase</fullName>
    </submittedName>
</protein>
<dbReference type="NCBIfam" id="NF006775">
    <property type="entry name" value="PRK09290.2-5"/>
    <property type="match status" value="1"/>
</dbReference>
<feature type="binding site" evidence="7">
    <location>
        <position position="91"/>
    </location>
    <ligand>
        <name>Zn(2+)</name>
        <dbReference type="ChEBI" id="CHEBI:29105"/>
        <label>2</label>
    </ligand>
</feature>
<keyword evidence="6" id="KW-0464">Manganese</keyword>
<dbReference type="NCBIfam" id="TIGR01879">
    <property type="entry name" value="hydantase"/>
    <property type="match status" value="1"/>
</dbReference>
<dbReference type="Pfam" id="PF01546">
    <property type="entry name" value="Peptidase_M20"/>
    <property type="match status" value="1"/>
</dbReference>
<reference evidence="9 10" key="1">
    <citation type="submission" date="2020-01" db="EMBL/GenBank/DDBJ databases">
        <title>Whole genome and functional gene identification of agarase of Vibrio HN897.</title>
        <authorList>
            <person name="Liu Y."/>
            <person name="Zhao Z."/>
        </authorList>
    </citation>
    <scope>NUCLEOTIDE SEQUENCE [LARGE SCALE GENOMIC DNA]</scope>
    <source>
        <strain evidence="9 10">HN897</strain>
    </source>
</reference>
<comment type="cofactor">
    <cofactor evidence="1">
        <name>Mn(2+)</name>
        <dbReference type="ChEBI" id="CHEBI:29035"/>
    </cofactor>
</comment>
<dbReference type="GO" id="GO:0016813">
    <property type="term" value="F:hydrolase activity, acting on carbon-nitrogen (but not peptide) bonds, in linear amidines"/>
    <property type="evidence" value="ECO:0007669"/>
    <property type="project" value="InterPro"/>
</dbReference>
<keyword evidence="7" id="KW-0862">Zinc</keyword>
<dbReference type="KEGG" id="vas:GT360_06950"/>
<gene>
    <name evidence="9" type="ORF">GT360_06950</name>
</gene>
<evidence type="ECO:0000313" key="10">
    <source>
        <dbReference type="Proteomes" id="UP000464262"/>
    </source>
</evidence>
<dbReference type="InterPro" id="IPR010158">
    <property type="entry name" value="Amidase_Cbmase"/>
</dbReference>
<keyword evidence="10" id="KW-1185">Reference proteome</keyword>
<organism evidence="9 10">
    <name type="scientific">Vibrio astriarenae</name>
    <dbReference type="NCBI Taxonomy" id="1481923"/>
    <lineage>
        <taxon>Bacteria</taxon>
        <taxon>Pseudomonadati</taxon>
        <taxon>Pseudomonadota</taxon>
        <taxon>Gammaproteobacteria</taxon>
        <taxon>Vibrionales</taxon>
        <taxon>Vibrionaceae</taxon>
        <taxon>Vibrio</taxon>
    </lineage>
</organism>
<accession>A0A7Z2T2Q7</accession>
<dbReference type="SUPFAM" id="SSF53187">
    <property type="entry name" value="Zn-dependent exopeptidases"/>
    <property type="match status" value="1"/>
</dbReference>
<feature type="binding site" evidence="7">
    <location>
        <position position="188"/>
    </location>
    <ligand>
        <name>Zn(2+)</name>
        <dbReference type="ChEBI" id="CHEBI:29105"/>
        <label>1</label>
    </ligand>
</feature>
<comment type="cofactor">
    <cofactor evidence="7">
        <name>Zn(2+)</name>
        <dbReference type="ChEBI" id="CHEBI:29105"/>
    </cofactor>
    <text evidence="7">Binds 2 Zn(2+) ions per subunit.</text>
</comment>
<dbReference type="PIRSF" id="PIRSF001235">
    <property type="entry name" value="Amidase_carbamoylase"/>
    <property type="match status" value="1"/>
</dbReference>
<evidence type="ECO:0000256" key="6">
    <source>
        <dbReference type="ARBA" id="ARBA00023211"/>
    </source>
</evidence>
<evidence type="ECO:0000256" key="5">
    <source>
        <dbReference type="ARBA" id="ARBA00022801"/>
    </source>
</evidence>
<sequence>MEQSIANQIMDRADRLAQFSSMKDGLTRTYLSKEHKQAHQQLAQWMHQAGLSTHQDSVGNQWGRKVSSMPNAPTLILGSHSDTVSNAGKYDGNLGILLAISALEQLKDLDFPFHIDVVAFADEEGTRFSTTLIGSSAVAGIFNPLWLEREDRDGVTMSEAMCYFGLDPELAGKDALQPDQVLGYLEVHIEQGPLLEAKQLPVGVVTGIAGAKRFQLSVKGMAGHAGTVPIDMRADAFCGVAEMTMAIESYAKQNQLVATVGKCDVVSSSVNVIPGQVNFTLDIRSLEQSKLERSCDDLLTELAIIAQNRGLEFKHEQFYQAEAVPCSKKLQQTWGEVVTEVTGKPSEYLPSGAGHDALAMAHLTQVAMLFVRCDKGISHHPAEAVQQGDVAVALECLIKMLIAQGKAHKLSEAANHG</sequence>
<dbReference type="PANTHER" id="PTHR32494">
    <property type="entry name" value="ALLANTOATE DEIMINASE-RELATED"/>
    <property type="match status" value="1"/>
</dbReference>
<dbReference type="AlphaFoldDB" id="A0A7Z2T2Q7"/>